<gene>
    <name evidence="2" type="ORF">HEPPS_00010</name>
</gene>
<protein>
    <submittedName>
        <fullName evidence="2">Uncharacterized protein</fullName>
    </submittedName>
</protein>
<evidence type="ECO:0000313" key="2">
    <source>
        <dbReference type="EMBL" id="CRX36802.1"/>
    </source>
</evidence>
<feature type="transmembrane region" description="Helical" evidence="1">
    <location>
        <begin position="737"/>
        <end position="757"/>
    </location>
</feature>
<feature type="transmembrane region" description="Helical" evidence="1">
    <location>
        <begin position="417"/>
        <end position="443"/>
    </location>
</feature>
<keyword evidence="1" id="KW-1133">Transmembrane helix</keyword>
<keyword evidence="3" id="KW-1185">Reference proteome</keyword>
<keyword evidence="1" id="KW-0472">Membrane</keyword>
<dbReference type="AlphaFoldDB" id="A0A0G7ZKX7"/>
<feature type="transmembrane region" description="Helical" evidence="1">
    <location>
        <begin position="321"/>
        <end position="341"/>
    </location>
</feature>
<feature type="transmembrane region" description="Helical" evidence="1">
    <location>
        <begin position="769"/>
        <end position="790"/>
    </location>
</feature>
<proteinExistence type="predicted"/>
<feature type="transmembrane region" description="Helical" evidence="1">
    <location>
        <begin position="566"/>
        <end position="582"/>
    </location>
</feature>
<feature type="transmembrane region" description="Helical" evidence="1">
    <location>
        <begin position="282"/>
        <end position="301"/>
    </location>
</feature>
<feature type="transmembrane region" description="Helical" evidence="1">
    <location>
        <begin position="217"/>
        <end position="236"/>
    </location>
</feature>
<dbReference type="EMBL" id="CWGI01000001">
    <property type="protein sequence ID" value="CRX36802.1"/>
    <property type="molecule type" value="Genomic_DNA"/>
</dbReference>
<feature type="transmembrane region" description="Helical" evidence="1">
    <location>
        <begin position="521"/>
        <end position="554"/>
    </location>
</feature>
<feature type="transmembrane region" description="Helical" evidence="1">
    <location>
        <begin position="587"/>
        <end position="605"/>
    </location>
</feature>
<feature type="transmembrane region" description="Helical" evidence="1">
    <location>
        <begin position="256"/>
        <end position="275"/>
    </location>
</feature>
<name>A0A0G7ZKX7_9MOLU</name>
<evidence type="ECO:0000313" key="3">
    <source>
        <dbReference type="Proteomes" id="UP000242141"/>
    </source>
</evidence>
<evidence type="ECO:0000256" key="1">
    <source>
        <dbReference type="SAM" id="Phobius"/>
    </source>
</evidence>
<sequence>MVGSTVSTVAVFPAGVPLLIRSSTSSFKLSIASLLASFTSCWFAPPSAVGFAVGTSEVSPSRMPLTSSFKLSIASLLASFTSCCVVPPSVDGLAVSITAVFPDGTPLLIRSSTSVFNVSTSSFKVSIAALLFLFTISWFAPPSAVGFAVGTSEVSPSRIPSTSSFKLSIASLLASFTSFCVDPPSLAGSTVSTVSVFPAGTPLLIRSSTSVFNVSNSSFKLSIAALLFLFTISWFAPPSAVGFAVGTSEVSPSRMPLTSSFKLSIASLLASFTSFCVDPPSALAFAVSIVPVFPAGTPLLIRSSTSVFNVSNSSFKLSIAALLFLFTISWFAPPSAVGFAVGTSEVFPSRMPLTSSFKLSIASLLASFTSFCVDPPSALAFAVSIVPVFPDGTPLLIRSSTSVFNVSNSSFKVSIAVLLASFTSFCVAPPSALAFAVSIVPVFPDGTPLLIIPSTSVFNVSNSSFKLSIASLLASIATLLFLFTISCVDPPSLVESAVLIVEVVISSQSQPESQPQSRQSILSLISLISELTLITSAFNVKIFFLLASFTSFWFGPPSKKLSTVDTFSVLVFISWSSILELISSTKVFILSISFLLASFISFWFIPPSKVVSTALIEEVVLASPKDSILSLISEISEFNESKLTLFFILISCCVSPFSKEKLVALTFAVFISKSKSKLSILSSISVIESFKSSMFCLFFSFTFCCVVPPSKVELIVSIEEVIVFIEVLPLTTSLNSLFKLSMFCLFFSFTCCCVVPPSKVELIVLIDDVIVFILVPPLIIELILCVTFSFTSCWNPPPSVTGFTVCTWAESVIDAVIFSVSSTKSLLSDSFSLKFNSFSFSII</sequence>
<keyword evidence="1" id="KW-0812">Transmembrane</keyword>
<feature type="transmembrane region" description="Helical" evidence="1">
    <location>
        <begin position="29"/>
        <end position="53"/>
    </location>
</feature>
<accession>A0A0G7ZKX7</accession>
<feature type="transmembrane region" description="Helical" evidence="1">
    <location>
        <begin position="122"/>
        <end position="140"/>
    </location>
</feature>
<dbReference type="Proteomes" id="UP000242141">
    <property type="component" value="Unassembled WGS sequence"/>
</dbReference>
<reference evidence="3" key="1">
    <citation type="submission" date="2015-05" db="EMBL/GenBank/DDBJ databases">
        <authorList>
            <person name="Collingro A."/>
        </authorList>
    </citation>
    <scope>NUCLEOTIDE SEQUENCE [LARGE SCALE GENOMIC DNA]</scope>
    <source>
        <strain evidence="3">Ps</strain>
    </source>
</reference>
<feature type="transmembrane region" description="Helical" evidence="1">
    <location>
        <begin position="463"/>
        <end position="483"/>
    </location>
</feature>
<organism evidence="2 3">
    <name type="scientific">Candidatus Hepatoplasma crinochetorum</name>
    <dbReference type="NCBI Taxonomy" id="295596"/>
    <lineage>
        <taxon>Bacteria</taxon>
        <taxon>Bacillati</taxon>
        <taxon>Mycoplasmatota</taxon>
        <taxon>Mollicutes</taxon>
        <taxon>Candidatus Hepatoplasmataceae</taxon>
        <taxon>Candidatus Hepatoplasma</taxon>
    </lineage>
</organism>